<evidence type="ECO:0000256" key="3">
    <source>
        <dbReference type="ARBA" id="ARBA00022776"/>
    </source>
</evidence>
<sequence>MEPAEAPSLMLQAEKALQQPIYPHLFSYCPTMDLVAVVAKDQNIDVYRLNGQRAFGLKRKMGGVVESICWKFNGQHLAVAWDDGSIDIVSSETGKTVKQVHREASSASLGDETSASKVSCLGWGVNFIDVDSVKDRTGSAKATSNGHDSTSSNLFGITDEWAERQDEVTLDDFLERQPDLQKLGIAPDLPDQIALIDVQDVLPKLPVIPAPPANPMQMMSRASSSDAFSSQQSIDAIFHSQHLRDHNSVDVLLVGCEDGSISPTIYDSLEIGAMRLPGDWSLSNKLPLLTASHPYSCSHLSLMEVKGKQPQHVRLVLVPLTLRFIPSTGIYLHLIASKTAQLQSLLLYLRACLKTIISYFRHARDLPSRFMLNVDETLASKGEPDLVQSLYHLAATGHCPKTIKEWLTDELTESGHKRWDQAATQGYTKVLEMTHENLLPALDRCSIVVSMLRGLARYTGSCSIINVPPEDLTEILETVRSLRLLGHNILIYAGEERRQFLAFSKWLRHEIDTQAAEPSPQASEEAEKDVGIDFAQLLAYIPKTLKESKLAPFLRRQQDLGTFKLEVVEYENVKNNMQSLKMGRPVQEGSLCTWSVTQLLKDQCDKLFAQITTWQAANCGLSCGLILEAEETSDARDMRIVHERLEESSNLTTYVAIVPSGNKSQVRLHRVVHADKFESIENDVRSMQANTVQFSGATIKDVKFADDSSLLLLLRNDTTSYLLFLPYSVFSRDFAPTAQFTTATFAQETSAYALPGGSAIPLENRDSWQFEAANTDHWSRYVKHVFLAGDHFVPLRLEVNGRKDRRIVCVLGEDLRHYKIFDLDYGAQRDGDGEGETTIDTIMSG</sequence>
<dbReference type="PANTHER" id="PTHR13260:SF0">
    <property type="entry name" value="ANAPHASE-PROMOTING COMPLEX SUBUNIT 4"/>
    <property type="match status" value="1"/>
</dbReference>
<evidence type="ECO:0000256" key="5">
    <source>
        <dbReference type="ARBA" id="ARBA00023306"/>
    </source>
</evidence>
<dbReference type="Gene3D" id="2.130.10.10">
    <property type="entry name" value="YVTN repeat-like/Quinoprotein amine dehydrogenase"/>
    <property type="match status" value="1"/>
</dbReference>
<proteinExistence type="predicted"/>
<evidence type="ECO:0000313" key="8">
    <source>
        <dbReference type="EMBL" id="KAK7517869.1"/>
    </source>
</evidence>
<dbReference type="EMBL" id="JBBPHU010000005">
    <property type="protein sequence ID" value="KAK7517869.1"/>
    <property type="molecule type" value="Genomic_DNA"/>
</dbReference>
<evidence type="ECO:0000256" key="4">
    <source>
        <dbReference type="ARBA" id="ARBA00022786"/>
    </source>
</evidence>
<evidence type="ECO:0000259" key="6">
    <source>
        <dbReference type="Pfam" id="PF12894"/>
    </source>
</evidence>
<evidence type="ECO:0000256" key="2">
    <source>
        <dbReference type="ARBA" id="ARBA00022618"/>
    </source>
</evidence>
<accession>A0ABR1KN22</accession>
<keyword evidence="3" id="KW-0498">Mitosis</keyword>
<comment type="caution">
    <text evidence="8">The sequence shown here is derived from an EMBL/GenBank/DDBJ whole genome shotgun (WGS) entry which is preliminary data.</text>
</comment>
<gene>
    <name evidence="8" type="ORF">IWZ03DRAFT_377318</name>
</gene>
<feature type="domain" description="Anaphase-promoting complex subunit 4-like WD40" evidence="6">
    <location>
        <begin position="27"/>
        <end position="126"/>
    </location>
</feature>
<dbReference type="Pfam" id="PF12896">
    <property type="entry name" value="ANAPC4"/>
    <property type="match status" value="1"/>
</dbReference>
<keyword evidence="5" id="KW-0131">Cell cycle</keyword>
<dbReference type="InterPro" id="IPR015943">
    <property type="entry name" value="WD40/YVTN_repeat-like_dom_sf"/>
</dbReference>
<keyword evidence="4" id="KW-0833">Ubl conjugation pathway</keyword>
<dbReference type="Proteomes" id="UP001363622">
    <property type="component" value="Unassembled WGS sequence"/>
</dbReference>
<evidence type="ECO:0000313" key="9">
    <source>
        <dbReference type="Proteomes" id="UP001363622"/>
    </source>
</evidence>
<dbReference type="InterPro" id="IPR024790">
    <property type="entry name" value="APC4_long_dom"/>
</dbReference>
<keyword evidence="9" id="KW-1185">Reference proteome</keyword>
<organism evidence="8 9">
    <name type="scientific">Phyllosticta citriasiana</name>
    <dbReference type="NCBI Taxonomy" id="595635"/>
    <lineage>
        <taxon>Eukaryota</taxon>
        <taxon>Fungi</taxon>
        <taxon>Dikarya</taxon>
        <taxon>Ascomycota</taxon>
        <taxon>Pezizomycotina</taxon>
        <taxon>Dothideomycetes</taxon>
        <taxon>Dothideomycetes incertae sedis</taxon>
        <taxon>Botryosphaeriales</taxon>
        <taxon>Phyllostictaceae</taxon>
        <taxon>Phyllosticta</taxon>
    </lineage>
</organism>
<dbReference type="InterPro" id="IPR024977">
    <property type="entry name" value="Apc4-like_WD40_dom"/>
</dbReference>
<dbReference type="SUPFAM" id="SSF50978">
    <property type="entry name" value="WD40 repeat-like"/>
    <property type="match status" value="1"/>
</dbReference>
<feature type="domain" description="Anaphase-promoting complex subunit 4 long" evidence="7">
    <location>
        <begin position="317"/>
        <end position="516"/>
    </location>
</feature>
<reference evidence="8 9" key="1">
    <citation type="submission" date="2024-04" db="EMBL/GenBank/DDBJ databases">
        <title>Phyllosticta paracitricarpa is synonymous to the EU quarantine fungus P. citricarpa based on phylogenomic analyses.</title>
        <authorList>
            <consortium name="Lawrence Berkeley National Laboratory"/>
            <person name="Van Ingen-Buijs V.A."/>
            <person name="Van Westerhoven A.C."/>
            <person name="Haridas S."/>
            <person name="Skiadas P."/>
            <person name="Martin F."/>
            <person name="Groenewald J.Z."/>
            <person name="Crous P.W."/>
            <person name="Seidl M.F."/>
        </authorList>
    </citation>
    <scope>NUCLEOTIDE SEQUENCE [LARGE SCALE GENOMIC DNA]</scope>
    <source>
        <strain evidence="8 9">CBS 123371</strain>
    </source>
</reference>
<keyword evidence="2" id="KW-0132">Cell division</keyword>
<name>A0ABR1KN22_9PEZI</name>
<dbReference type="PANTHER" id="PTHR13260">
    <property type="entry name" value="ANAPHASE PROMOTING COMPLEX SUBUNIT 4 APC4"/>
    <property type="match status" value="1"/>
</dbReference>
<dbReference type="InterPro" id="IPR036322">
    <property type="entry name" value="WD40_repeat_dom_sf"/>
</dbReference>
<protein>
    <recommendedName>
        <fullName evidence="1">Anaphase-promoting complex subunit 4</fullName>
    </recommendedName>
</protein>
<dbReference type="Pfam" id="PF12894">
    <property type="entry name" value="ANAPC4_WD40"/>
    <property type="match status" value="1"/>
</dbReference>
<evidence type="ECO:0000256" key="1">
    <source>
        <dbReference type="ARBA" id="ARBA00016067"/>
    </source>
</evidence>
<evidence type="ECO:0000259" key="7">
    <source>
        <dbReference type="Pfam" id="PF12896"/>
    </source>
</evidence>
<dbReference type="InterPro" id="IPR024789">
    <property type="entry name" value="APC4"/>
</dbReference>